<keyword evidence="10" id="KW-1185">Reference proteome</keyword>
<dbReference type="RefSeq" id="WP_119058783.1">
    <property type="nucleotide sequence ID" value="NZ_UNSC01000001.1"/>
</dbReference>
<evidence type="ECO:0000259" key="8">
    <source>
        <dbReference type="Pfam" id="PF20216"/>
    </source>
</evidence>
<dbReference type="GO" id="GO:0004252">
    <property type="term" value="F:serine-type endopeptidase activity"/>
    <property type="evidence" value="ECO:0007669"/>
    <property type="project" value="InterPro"/>
</dbReference>
<dbReference type="InterPro" id="IPR035952">
    <property type="entry name" value="Rhomboid-like_sf"/>
</dbReference>
<keyword evidence="2 6" id="KW-0812">Transmembrane</keyword>
<dbReference type="SUPFAM" id="SSF144091">
    <property type="entry name" value="Rhomboid-like"/>
    <property type="match status" value="1"/>
</dbReference>
<evidence type="ECO:0000259" key="7">
    <source>
        <dbReference type="Pfam" id="PF01694"/>
    </source>
</evidence>
<dbReference type="InterPro" id="IPR022764">
    <property type="entry name" value="Peptidase_S54_rhomboid_dom"/>
</dbReference>
<feature type="transmembrane region" description="Helical" evidence="6">
    <location>
        <begin position="100"/>
        <end position="118"/>
    </location>
</feature>
<evidence type="ECO:0000256" key="3">
    <source>
        <dbReference type="ARBA" id="ARBA00022989"/>
    </source>
</evidence>
<evidence type="ECO:0000313" key="10">
    <source>
        <dbReference type="Proteomes" id="UP000262142"/>
    </source>
</evidence>
<dbReference type="AlphaFoldDB" id="A0A383TV51"/>
<evidence type="ECO:0000256" key="1">
    <source>
        <dbReference type="ARBA" id="ARBA00004141"/>
    </source>
</evidence>
<accession>A0A383TV51</accession>
<dbReference type="Gene3D" id="1.20.1540.10">
    <property type="entry name" value="Rhomboid-like"/>
    <property type="match status" value="1"/>
</dbReference>
<gene>
    <name evidence="9" type="ORF">SAMEA104719789_00202</name>
</gene>
<sequence length="283" mass="32824">MELIDKLKYKYTNGNLATRLIFINIVVYISVSILRLFNLLNLGWLALPPLEYDFITRPWTIFTYFFLHVDFFHLFFNMLMLYFMGIFFYQNFTDKDFAKFYFLGGIAGGISFLIYSVLTNKINSLLGASAAIYSVFFAMAAYQPHLQIRLLFFQTHFKLIHVALGFLIFGFLIQPSNVGGNVAHLGGALFGYFYMKKFEKGNDIFDGIFKGFTKFFRPKSSLKTHSKQAKSTSPPRNDYDYNEQKVNKQQKIDAILDKISRSGYSSLTAEEKEFLFQQGKLNR</sequence>
<evidence type="ECO:0000256" key="2">
    <source>
        <dbReference type="ARBA" id="ARBA00022692"/>
    </source>
</evidence>
<reference evidence="9 10" key="1">
    <citation type="submission" date="2018-09" db="EMBL/GenBank/DDBJ databases">
        <authorList>
            <consortium name="Pathogen Informatics"/>
        </authorList>
    </citation>
    <scope>NUCLEOTIDE SEQUENCE [LARGE SCALE GENOMIC DNA]</scope>
    <source>
        <strain evidence="9 10">OH-22767</strain>
    </source>
</reference>
<dbReference type="InterPro" id="IPR046483">
    <property type="entry name" value="DUF6576"/>
</dbReference>
<evidence type="ECO:0000256" key="5">
    <source>
        <dbReference type="SAM" id="MobiDB-lite"/>
    </source>
</evidence>
<feature type="transmembrane region" description="Helical" evidence="6">
    <location>
        <begin position="65"/>
        <end position="88"/>
    </location>
</feature>
<dbReference type="GO" id="GO:0016020">
    <property type="term" value="C:membrane"/>
    <property type="evidence" value="ECO:0007669"/>
    <property type="project" value="UniProtKB-SubCell"/>
</dbReference>
<dbReference type="PANTHER" id="PTHR43066:SF11">
    <property type="entry name" value="PEPTIDASE S54 RHOMBOID DOMAIN-CONTAINING PROTEIN"/>
    <property type="match status" value="1"/>
</dbReference>
<feature type="domain" description="Peptidase S54 rhomboid" evidence="7">
    <location>
        <begin position="58"/>
        <end position="195"/>
    </location>
</feature>
<feature type="transmembrane region" description="Helical" evidence="6">
    <location>
        <begin position="21"/>
        <end position="45"/>
    </location>
</feature>
<dbReference type="EMBL" id="UNSC01000001">
    <property type="protein sequence ID" value="SZD71108.1"/>
    <property type="molecule type" value="Genomic_DNA"/>
</dbReference>
<evidence type="ECO:0000313" key="9">
    <source>
        <dbReference type="EMBL" id="SZD71108.1"/>
    </source>
</evidence>
<dbReference type="Pfam" id="PF20216">
    <property type="entry name" value="DUF6576"/>
    <property type="match status" value="1"/>
</dbReference>
<dbReference type="OrthoDB" id="680602at2"/>
<feature type="transmembrane region" description="Helical" evidence="6">
    <location>
        <begin position="124"/>
        <end position="143"/>
    </location>
</feature>
<organism evidence="9 10">
    <name type="scientific">Candidatus Ornithobacterium hominis</name>
    <dbReference type="NCBI Taxonomy" id="2497989"/>
    <lineage>
        <taxon>Bacteria</taxon>
        <taxon>Pseudomonadati</taxon>
        <taxon>Bacteroidota</taxon>
        <taxon>Flavobacteriia</taxon>
        <taxon>Flavobacteriales</taxon>
        <taxon>Weeksellaceae</taxon>
        <taxon>Ornithobacterium</taxon>
    </lineage>
</organism>
<feature type="region of interest" description="Disordered" evidence="5">
    <location>
        <begin position="223"/>
        <end position="242"/>
    </location>
</feature>
<dbReference type="PANTHER" id="PTHR43066">
    <property type="entry name" value="RHOMBOID-RELATED PROTEIN"/>
    <property type="match status" value="1"/>
</dbReference>
<proteinExistence type="predicted"/>
<evidence type="ECO:0000256" key="4">
    <source>
        <dbReference type="ARBA" id="ARBA00023136"/>
    </source>
</evidence>
<name>A0A383TV51_9FLAO</name>
<feature type="transmembrane region" description="Helical" evidence="6">
    <location>
        <begin position="150"/>
        <end position="172"/>
    </location>
</feature>
<comment type="subcellular location">
    <subcellularLocation>
        <location evidence="1">Membrane</location>
        <topology evidence="1">Multi-pass membrane protein</topology>
    </subcellularLocation>
</comment>
<evidence type="ECO:0000256" key="6">
    <source>
        <dbReference type="SAM" id="Phobius"/>
    </source>
</evidence>
<keyword evidence="3 6" id="KW-1133">Transmembrane helix</keyword>
<protein>
    <submittedName>
        <fullName evidence="9">Rhombosortase</fullName>
    </submittedName>
</protein>
<feature type="transmembrane region" description="Helical" evidence="6">
    <location>
        <begin position="178"/>
        <end position="195"/>
    </location>
</feature>
<keyword evidence="4 6" id="KW-0472">Membrane</keyword>
<feature type="domain" description="DUF6576" evidence="8">
    <location>
        <begin position="238"/>
        <end position="275"/>
    </location>
</feature>
<dbReference type="Proteomes" id="UP000262142">
    <property type="component" value="Unassembled WGS sequence"/>
</dbReference>
<dbReference type="Pfam" id="PF01694">
    <property type="entry name" value="Rhomboid"/>
    <property type="match status" value="1"/>
</dbReference>